<feature type="transmembrane region" description="Helical" evidence="1">
    <location>
        <begin position="20"/>
        <end position="43"/>
    </location>
</feature>
<gene>
    <name evidence="2" type="ORF">NPIL_567621</name>
</gene>
<comment type="caution">
    <text evidence="2">The sequence shown here is derived from an EMBL/GenBank/DDBJ whole genome shotgun (WGS) entry which is preliminary data.</text>
</comment>
<evidence type="ECO:0000313" key="2">
    <source>
        <dbReference type="EMBL" id="GFT50464.1"/>
    </source>
</evidence>
<dbReference type="Proteomes" id="UP000887013">
    <property type="component" value="Unassembled WGS sequence"/>
</dbReference>
<keyword evidence="3" id="KW-1185">Reference proteome</keyword>
<name>A0A8X6P6U8_NEPPI</name>
<organism evidence="2 3">
    <name type="scientific">Nephila pilipes</name>
    <name type="common">Giant wood spider</name>
    <name type="synonym">Nephila maculata</name>
    <dbReference type="NCBI Taxonomy" id="299642"/>
    <lineage>
        <taxon>Eukaryota</taxon>
        <taxon>Metazoa</taxon>
        <taxon>Ecdysozoa</taxon>
        <taxon>Arthropoda</taxon>
        <taxon>Chelicerata</taxon>
        <taxon>Arachnida</taxon>
        <taxon>Araneae</taxon>
        <taxon>Araneomorphae</taxon>
        <taxon>Entelegynae</taxon>
        <taxon>Araneoidea</taxon>
        <taxon>Nephilidae</taxon>
        <taxon>Nephila</taxon>
    </lineage>
</organism>
<protein>
    <submittedName>
        <fullName evidence="2">Uncharacterized protein</fullName>
    </submittedName>
</protein>
<sequence length="129" mass="14277">MLRYHPSIIVTTLPSSSKKYGLIILSAVTLHSTVHFVGCISSFQMTLGFSRTLFGSFVCLQPHISGSELRRSLSNFEENPVISSPNFGSELHTACVSAKFLFCISCSLYRSNLNSVFKTLCSDLRFILS</sequence>
<reference evidence="2" key="1">
    <citation type="submission" date="2020-08" db="EMBL/GenBank/DDBJ databases">
        <title>Multicomponent nature underlies the extraordinary mechanical properties of spider dragline silk.</title>
        <authorList>
            <person name="Kono N."/>
            <person name="Nakamura H."/>
            <person name="Mori M."/>
            <person name="Yoshida Y."/>
            <person name="Ohtoshi R."/>
            <person name="Malay A.D."/>
            <person name="Moran D.A.P."/>
            <person name="Tomita M."/>
            <person name="Numata K."/>
            <person name="Arakawa K."/>
        </authorList>
    </citation>
    <scope>NUCLEOTIDE SEQUENCE</scope>
</reference>
<keyword evidence="1" id="KW-0812">Transmembrane</keyword>
<accession>A0A8X6P6U8</accession>
<keyword evidence="1" id="KW-1133">Transmembrane helix</keyword>
<evidence type="ECO:0000256" key="1">
    <source>
        <dbReference type="SAM" id="Phobius"/>
    </source>
</evidence>
<dbReference type="AlphaFoldDB" id="A0A8X6P6U8"/>
<evidence type="ECO:0000313" key="3">
    <source>
        <dbReference type="Proteomes" id="UP000887013"/>
    </source>
</evidence>
<dbReference type="EMBL" id="BMAW01065447">
    <property type="protein sequence ID" value="GFT50464.1"/>
    <property type="molecule type" value="Genomic_DNA"/>
</dbReference>
<keyword evidence="1" id="KW-0472">Membrane</keyword>
<proteinExistence type="predicted"/>